<dbReference type="InterPro" id="IPR036566">
    <property type="entry name" value="PYNP-like_C_sf"/>
</dbReference>
<comment type="similarity">
    <text evidence="1">Belongs to the thymidine/pyrimidine-nucleoside phosphorylase family.</text>
</comment>
<dbReference type="SUPFAM" id="SSF52418">
    <property type="entry name" value="Nucleoside phosphorylase/phosphoribosyltransferase catalytic domain"/>
    <property type="match status" value="1"/>
</dbReference>
<evidence type="ECO:0000256" key="3">
    <source>
        <dbReference type="ARBA" id="ARBA00022676"/>
    </source>
</evidence>
<evidence type="ECO:0000256" key="2">
    <source>
        <dbReference type="ARBA" id="ARBA00011738"/>
    </source>
</evidence>
<keyword evidence="4" id="KW-0808">Transferase</keyword>
<dbReference type="PATRIC" id="fig|2754.20.peg.1017"/>
<dbReference type="GO" id="GO:0005829">
    <property type="term" value="C:cytosol"/>
    <property type="evidence" value="ECO:0007669"/>
    <property type="project" value="TreeGrafter"/>
</dbReference>
<dbReference type="Gene3D" id="1.20.970.10">
    <property type="entry name" value="Transferase, Pyrimidine Nucleoside Phosphorylase, Chain C"/>
    <property type="match status" value="1"/>
</dbReference>
<dbReference type="FunFam" id="3.40.1030.10:FF:000003">
    <property type="entry name" value="Pyrimidine-nucleoside phosphorylase"/>
    <property type="match status" value="1"/>
</dbReference>
<dbReference type="GO" id="GO:0006213">
    <property type="term" value="P:pyrimidine nucleoside metabolic process"/>
    <property type="evidence" value="ECO:0007669"/>
    <property type="project" value="InterPro"/>
</dbReference>
<dbReference type="AlphaFoldDB" id="A0A073IPX8"/>
<dbReference type="EMBL" id="JMKI01000037">
    <property type="protein sequence ID" value="KEJ91819.1"/>
    <property type="molecule type" value="Genomic_DNA"/>
</dbReference>
<keyword evidence="7" id="KW-1185">Reference proteome</keyword>
<dbReference type="InterPro" id="IPR035902">
    <property type="entry name" value="Nuc_phospho_transferase"/>
</dbReference>
<gene>
    <name evidence="6" type="ORF">EH55_07575</name>
</gene>
<organism evidence="6 7">
    <name type="scientific">Synergistes jonesii</name>
    <dbReference type="NCBI Taxonomy" id="2754"/>
    <lineage>
        <taxon>Bacteria</taxon>
        <taxon>Thermotogati</taxon>
        <taxon>Synergistota</taxon>
        <taxon>Synergistia</taxon>
        <taxon>Synergistales</taxon>
        <taxon>Synergistaceae</taxon>
        <taxon>Synergistes</taxon>
    </lineage>
</organism>
<dbReference type="eggNOG" id="COG0213">
    <property type="taxonomic scope" value="Bacteria"/>
</dbReference>
<dbReference type="Proteomes" id="UP000027665">
    <property type="component" value="Unassembled WGS sequence"/>
</dbReference>
<dbReference type="InterPro" id="IPR036320">
    <property type="entry name" value="Glycosyl_Trfase_fam3_N_dom_sf"/>
</dbReference>
<dbReference type="OrthoDB" id="9763887at2"/>
<dbReference type="Gene3D" id="3.90.1170.30">
    <property type="entry name" value="Pyrimidine nucleoside phosphorylase-like, C-terminal domain"/>
    <property type="match status" value="1"/>
</dbReference>
<evidence type="ECO:0000259" key="5">
    <source>
        <dbReference type="SMART" id="SM00941"/>
    </source>
</evidence>
<dbReference type="InterPro" id="IPR018090">
    <property type="entry name" value="Pyrmidine_PPas_bac/euk"/>
</dbReference>
<dbReference type="NCBIfam" id="TIGR02644">
    <property type="entry name" value="Y_phosphoryl"/>
    <property type="match status" value="1"/>
</dbReference>
<dbReference type="RefSeq" id="WP_037977188.1">
    <property type="nucleotide sequence ID" value="NZ_JMKI01000037.1"/>
</dbReference>
<evidence type="ECO:0000313" key="6">
    <source>
        <dbReference type="EMBL" id="KEJ91819.1"/>
    </source>
</evidence>
<keyword evidence="3" id="KW-0328">Glycosyltransferase</keyword>
<name>A0A073IPX8_9BACT</name>
<dbReference type="PANTHER" id="PTHR10515">
    <property type="entry name" value="THYMIDINE PHOSPHORYLASE"/>
    <property type="match status" value="1"/>
</dbReference>
<proteinExistence type="inferred from homology"/>
<dbReference type="NCBIfam" id="NF004490">
    <property type="entry name" value="PRK05820.1"/>
    <property type="match status" value="1"/>
</dbReference>
<dbReference type="PIRSF" id="PIRSF000478">
    <property type="entry name" value="TP_PyNP"/>
    <property type="match status" value="1"/>
</dbReference>
<evidence type="ECO:0000313" key="7">
    <source>
        <dbReference type="Proteomes" id="UP000027665"/>
    </source>
</evidence>
<feature type="domain" description="Pyrimidine nucleoside phosphorylase C-terminal" evidence="5">
    <location>
        <begin position="347"/>
        <end position="421"/>
    </location>
</feature>
<dbReference type="Pfam" id="PF07831">
    <property type="entry name" value="PYNP_C"/>
    <property type="match status" value="1"/>
</dbReference>
<reference evidence="6 7" key="1">
    <citation type="submission" date="2014-04" db="EMBL/GenBank/DDBJ databases">
        <title>Draft Genome Sequence of Synergistes jonesii.</title>
        <authorList>
            <person name="Coil D.A."/>
            <person name="Eisen J.A."/>
            <person name="Holland-Moritz H.E."/>
        </authorList>
    </citation>
    <scope>NUCLEOTIDE SEQUENCE [LARGE SCALE GENOMIC DNA]</scope>
    <source>
        <strain evidence="6 7">78-1</strain>
    </source>
</reference>
<dbReference type="GeneID" id="90984099"/>
<dbReference type="PANTHER" id="PTHR10515:SF0">
    <property type="entry name" value="THYMIDINE PHOSPHORYLASE"/>
    <property type="match status" value="1"/>
</dbReference>
<dbReference type="InterPro" id="IPR000053">
    <property type="entry name" value="Thymidine/pyrmidine_PPase"/>
</dbReference>
<dbReference type="GO" id="GO:0004645">
    <property type="term" value="F:1,4-alpha-oligoglucan phosphorylase activity"/>
    <property type="evidence" value="ECO:0007669"/>
    <property type="project" value="InterPro"/>
</dbReference>
<dbReference type="Pfam" id="PF02885">
    <property type="entry name" value="Glycos_trans_3N"/>
    <property type="match status" value="1"/>
</dbReference>
<dbReference type="SMART" id="SM00941">
    <property type="entry name" value="PYNP_C"/>
    <property type="match status" value="1"/>
</dbReference>
<dbReference type="Pfam" id="PF00591">
    <property type="entry name" value="Glycos_transf_3"/>
    <property type="match status" value="1"/>
</dbReference>
<dbReference type="InterPro" id="IPR000312">
    <property type="entry name" value="Glycosyl_Trfase_fam3"/>
</dbReference>
<accession>A0A073IPX8</accession>
<dbReference type="GO" id="GO:0006206">
    <property type="term" value="P:pyrimidine nucleobase metabolic process"/>
    <property type="evidence" value="ECO:0007669"/>
    <property type="project" value="InterPro"/>
</dbReference>
<dbReference type="Gene3D" id="3.40.1030.10">
    <property type="entry name" value="Nucleoside phosphorylase/phosphoribosyltransferase catalytic domain"/>
    <property type="match status" value="1"/>
</dbReference>
<evidence type="ECO:0000256" key="4">
    <source>
        <dbReference type="ARBA" id="ARBA00022679"/>
    </source>
</evidence>
<protein>
    <submittedName>
        <fullName evidence="6">Pyrimidine-nucleoside phosphorylase</fullName>
    </submittedName>
</protein>
<dbReference type="SUPFAM" id="SSF47648">
    <property type="entry name" value="Nucleoside phosphorylase/phosphoribosyltransferase N-terminal domain"/>
    <property type="match status" value="1"/>
</dbReference>
<dbReference type="STRING" id="2754.EH55_07575"/>
<dbReference type="InterPro" id="IPR013102">
    <property type="entry name" value="PYNP_C"/>
</dbReference>
<dbReference type="InterPro" id="IPR017459">
    <property type="entry name" value="Glycosyl_Trfase_fam3_N_dom"/>
</dbReference>
<comment type="subunit">
    <text evidence="2">Homodimer.</text>
</comment>
<sequence length="435" mass="46167">MSFNMVDFIEKKRDGGAHSKEELQALVAKTVSGELPDYQLSAWLMAVYFNGLGDDETMHFTEALADSGERYAFPKDMRVVDKHSTGGVGDKTTLILLPLAAACGAVVSKLSGPGLGYTGGTVDKFESIPGMKMHLASDEFIAQARRIGCAVSGHSKELAPAEGKFYKLRDVTGTVPSIPLITSSIVSKKLAGGAAGYVFDVKCGSGAFMKDAKAAEALARNLVKVSKKLGKKAVAVLSDMEQPLGEWVGNAAEIYEAVEVLSGRGPSDTRELCVTLCGFMLALAEAAESPADGKEKAERALSDGSALAKFAQIVEAQGGNAEVARRPLEILSRAQKKYSLKETKGGFISRLDALAVGEALRSLGGGRLKLDDEIDRAAAIRLNKKIGSAVAAGESVIDLFYDDEEKLKEALRCLEGSWNVSGKAEKRRLIIGAIE</sequence>
<dbReference type="SUPFAM" id="SSF54680">
    <property type="entry name" value="Pyrimidine nucleoside phosphorylase C-terminal domain"/>
    <property type="match status" value="1"/>
</dbReference>
<comment type="caution">
    <text evidence="6">The sequence shown here is derived from an EMBL/GenBank/DDBJ whole genome shotgun (WGS) entry which is preliminary data.</text>
</comment>
<evidence type="ECO:0000256" key="1">
    <source>
        <dbReference type="ARBA" id="ARBA00006915"/>
    </source>
</evidence>
<dbReference type="GO" id="GO:0009032">
    <property type="term" value="F:thymidine phosphorylase activity"/>
    <property type="evidence" value="ECO:0007669"/>
    <property type="project" value="TreeGrafter"/>
</dbReference>